<name>A0A699T3B1_TANCI</name>
<protein>
    <submittedName>
        <fullName evidence="2">Retrovirus-related Pol polyprotein from transposon TNT 1-94</fullName>
    </submittedName>
</protein>
<feature type="domain" description="Retroviral polymerase SH3-like" evidence="1">
    <location>
        <begin position="33"/>
        <end position="92"/>
    </location>
</feature>
<feature type="non-terminal residue" evidence="2">
    <location>
        <position position="1"/>
    </location>
</feature>
<comment type="caution">
    <text evidence="2">The sequence shown here is derived from an EMBL/GenBank/DDBJ whole genome shotgun (WGS) entry which is preliminary data.</text>
</comment>
<dbReference type="AlphaFoldDB" id="A0A699T3B1"/>
<organism evidence="2">
    <name type="scientific">Tanacetum cinerariifolium</name>
    <name type="common">Dalmatian daisy</name>
    <name type="synonym">Chrysanthemum cinerariifolium</name>
    <dbReference type="NCBI Taxonomy" id="118510"/>
    <lineage>
        <taxon>Eukaryota</taxon>
        <taxon>Viridiplantae</taxon>
        <taxon>Streptophyta</taxon>
        <taxon>Embryophyta</taxon>
        <taxon>Tracheophyta</taxon>
        <taxon>Spermatophyta</taxon>
        <taxon>Magnoliopsida</taxon>
        <taxon>eudicotyledons</taxon>
        <taxon>Gunneridae</taxon>
        <taxon>Pentapetalae</taxon>
        <taxon>asterids</taxon>
        <taxon>campanulids</taxon>
        <taxon>Asterales</taxon>
        <taxon>Asteraceae</taxon>
        <taxon>Asteroideae</taxon>
        <taxon>Anthemideae</taxon>
        <taxon>Anthemidinae</taxon>
        <taxon>Tanacetum</taxon>
    </lineage>
</organism>
<proteinExistence type="predicted"/>
<accession>A0A699T3B1</accession>
<dbReference type="Pfam" id="PF25597">
    <property type="entry name" value="SH3_retrovirus"/>
    <property type="match status" value="1"/>
</dbReference>
<evidence type="ECO:0000313" key="2">
    <source>
        <dbReference type="EMBL" id="GFD04935.1"/>
    </source>
</evidence>
<sequence length="113" mass="12978">NRSIIRLWHGKTPYELLHSKLPDLSFFHVFGALCYPTNDSENLGKLQPKADIRIFIGYAPSKKAFRIYNRHTRRIVETIHVDFDELTTMAFEQCSSRPALNEMTHGTISSGLV</sequence>
<reference evidence="2" key="1">
    <citation type="journal article" date="2019" name="Sci. Rep.">
        <title>Draft genome of Tanacetum cinerariifolium, the natural source of mosquito coil.</title>
        <authorList>
            <person name="Yamashiro T."/>
            <person name="Shiraishi A."/>
            <person name="Satake H."/>
            <person name="Nakayama K."/>
        </authorList>
    </citation>
    <scope>NUCLEOTIDE SEQUENCE</scope>
</reference>
<dbReference type="EMBL" id="BKCJ011215003">
    <property type="protein sequence ID" value="GFD04935.1"/>
    <property type="molecule type" value="Genomic_DNA"/>
</dbReference>
<gene>
    <name evidence="2" type="ORF">Tci_876904</name>
</gene>
<evidence type="ECO:0000259" key="1">
    <source>
        <dbReference type="Pfam" id="PF25597"/>
    </source>
</evidence>
<dbReference type="InterPro" id="IPR057670">
    <property type="entry name" value="SH3_retrovirus"/>
</dbReference>